<dbReference type="RefSeq" id="WP_003372070.1">
    <property type="nucleotide sequence ID" value="NZ_JACBBA010000001.1"/>
</dbReference>
<proteinExistence type="predicted"/>
<gene>
    <name evidence="1" type="ORF">FDG31_16290</name>
</gene>
<comment type="caution">
    <text evidence="1">The sequence shown here is derived from an EMBL/GenBank/DDBJ whole genome shotgun (WGS) entry which is preliminary data.</text>
</comment>
<organism evidence="1 2">
    <name type="scientific">Clostridium botulinum</name>
    <dbReference type="NCBI Taxonomy" id="1491"/>
    <lineage>
        <taxon>Bacteria</taxon>
        <taxon>Bacillati</taxon>
        <taxon>Bacillota</taxon>
        <taxon>Clostridia</taxon>
        <taxon>Eubacteriales</taxon>
        <taxon>Clostridiaceae</taxon>
        <taxon>Clostridium</taxon>
    </lineage>
</organism>
<name>A0A6B4JII5_CLOBO</name>
<protein>
    <submittedName>
        <fullName evidence="1">GH3 auxin-responsive promoter family protein</fullName>
    </submittedName>
</protein>
<dbReference type="AlphaFoldDB" id="A0A6B4JII5"/>
<dbReference type="Proteomes" id="UP000486903">
    <property type="component" value="Unassembled WGS sequence"/>
</dbReference>
<evidence type="ECO:0000313" key="2">
    <source>
        <dbReference type="Proteomes" id="UP000486903"/>
    </source>
</evidence>
<reference evidence="1 2" key="1">
    <citation type="submission" date="2019-04" db="EMBL/GenBank/DDBJ databases">
        <title>Genome sequencing of Clostridium botulinum Groups I-IV and Clostridium butyricum.</title>
        <authorList>
            <person name="Brunt J."/>
            <person name="Van Vliet A.H.M."/>
            <person name="Stringer S.C."/>
            <person name="Carter A.T."/>
            <person name="Peck M.W."/>
        </authorList>
    </citation>
    <scope>NUCLEOTIDE SEQUENCE [LARGE SCALE GENOMIC DNA]</scope>
    <source>
        <strain evidence="1 2">BL81</strain>
    </source>
</reference>
<evidence type="ECO:0000313" key="1">
    <source>
        <dbReference type="EMBL" id="NFV27682.1"/>
    </source>
</evidence>
<sequence length="61" mass="6920">MNYKEVLENQIKRLEEVQEQVLKGIIEGNENSAYTERTLSTIANTSLKIQSLIVTLIGINQ</sequence>
<dbReference type="EMBL" id="SXFB01000019">
    <property type="protein sequence ID" value="NFV27682.1"/>
    <property type="molecule type" value="Genomic_DNA"/>
</dbReference>
<accession>A0A6B4JII5</accession>